<gene>
    <name evidence="4" type="ORF">RGD00_07125</name>
</gene>
<accession>A0ABU1F672</accession>
<dbReference type="GO" id="GO:0016787">
    <property type="term" value="F:hydrolase activity"/>
    <property type="evidence" value="ECO:0007669"/>
    <property type="project" value="UniProtKB-KW"/>
</dbReference>
<comment type="caution">
    <text evidence="4">The sequence shown here is derived from an EMBL/GenBank/DDBJ whole genome shotgun (WGS) entry which is preliminary data.</text>
</comment>
<dbReference type="Gene3D" id="3.90.850.10">
    <property type="entry name" value="Fumarylacetoacetase-like, C-terminal domain"/>
    <property type="match status" value="1"/>
</dbReference>
<dbReference type="InterPro" id="IPR011234">
    <property type="entry name" value="Fumarylacetoacetase-like_C"/>
</dbReference>
<protein>
    <submittedName>
        <fullName evidence="4">Fumarylacetoacetate hydrolase family protein</fullName>
    </submittedName>
</protein>
<dbReference type="SUPFAM" id="SSF56529">
    <property type="entry name" value="FAH"/>
    <property type="match status" value="1"/>
</dbReference>
<dbReference type="PANTHER" id="PTHR42796">
    <property type="entry name" value="FUMARYLACETOACETATE HYDROLASE DOMAIN-CONTAINING PROTEIN 2A-RELATED"/>
    <property type="match status" value="1"/>
</dbReference>
<comment type="similarity">
    <text evidence="1">Belongs to the FAH family.</text>
</comment>
<keyword evidence="4" id="KW-0378">Hydrolase</keyword>
<sequence>MRLVCIRAEGRARHAVERADGLHEIAADPGDPQAVAALLQDPAAALPTGRVFDPARVDFLPPVLSPGKIFCVATNFREPTLPDRPAPEYPLLFTRFADTLVGHGQPLRKPDESDRHDFEGELAVVIGKPGFRIARESALAHVAGYSCFNDGSIRDWQKHSTQFTPGKNFFASGSFGPALVTADGIDPAALRLTTRVNGVVMQQIGMDRMIFGIDWLIAYVSAFAPLAPGDVIVTGTPTGFGSSRTPPRFLTPGDVVEVEITGIGTLRNAVAAANVFVM</sequence>
<dbReference type="InterPro" id="IPR036663">
    <property type="entry name" value="Fumarylacetoacetase_C_sf"/>
</dbReference>
<dbReference type="RefSeq" id="WP_310456618.1">
    <property type="nucleotide sequence ID" value="NZ_JAVKPH010000006.1"/>
</dbReference>
<evidence type="ECO:0000256" key="1">
    <source>
        <dbReference type="ARBA" id="ARBA00010211"/>
    </source>
</evidence>
<evidence type="ECO:0000256" key="2">
    <source>
        <dbReference type="ARBA" id="ARBA00022723"/>
    </source>
</evidence>
<dbReference type="InterPro" id="IPR051121">
    <property type="entry name" value="FAH"/>
</dbReference>
<reference evidence="4 5" key="1">
    <citation type="submission" date="2023-09" db="EMBL/GenBank/DDBJ databases">
        <title>Xinfangfangia sedmenti sp. nov., isolated the sedment.</title>
        <authorList>
            <person name="Xu L."/>
        </authorList>
    </citation>
    <scope>NUCLEOTIDE SEQUENCE [LARGE SCALE GENOMIC DNA]</scope>
    <source>
        <strain evidence="4 5">LG-4</strain>
    </source>
</reference>
<evidence type="ECO:0000259" key="3">
    <source>
        <dbReference type="Pfam" id="PF01557"/>
    </source>
</evidence>
<keyword evidence="5" id="KW-1185">Reference proteome</keyword>
<name>A0ABU1F672_9RHOB</name>
<dbReference type="Proteomes" id="UP001247754">
    <property type="component" value="Unassembled WGS sequence"/>
</dbReference>
<organism evidence="4 5">
    <name type="scientific">Ruixingdingia sedimenti</name>
    <dbReference type="NCBI Taxonomy" id="3073604"/>
    <lineage>
        <taxon>Bacteria</taxon>
        <taxon>Pseudomonadati</taxon>
        <taxon>Pseudomonadota</taxon>
        <taxon>Alphaproteobacteria</taxon>
        <taxon>Rhodobacterales</taxon>
        <taxon>Paracoccaceae</taxon>
        <taxon>Ruixingdingia</taxon>
    </lineage>
</organism>
<dbReference type="Pfam" id="PF01557">
    <property type="entry name" value="FAA_hydrolase"/>
    <property type="match status" value="1"/>
</dbReference>
<evidence type="ECO:0000313" key="4">
    <source>
        <dbReference type="EMBL" id="MDR5652368.1"/>
    </source>
</evidence>
<dbReference type="EMBL" id="JAVKPH010000006">
    <property type="protein sequence ID" value="MDR5652368.1"/>
    <property type="molecule type" value="Genomic_DNA"/>
</dbReference>
<proteinExistence type="inferred from homology"/>
<evidence type="ECO:0000313" key="5">
    <source>
        <dbReference type="Proteomes" id="UP001247754"/>
    </source>
</evidence>
<keyword evidence="2" id="KW-0479">Metal-binding</keyword>
<feature type="domain" description="Fumarylacetoacetase-like C-terminal" evidence="3">
    <location>
        <begin position="68"/>
        <end position="270"/>
    </location>
</feature>
<dbReference type="PANTHER" id="PTHR42796:SF4">
    <property type="entry name" value="FUMARYLACETOACETATE HYDROLASE DOMAIN-CONTAINING PROTEIN 2A"/>
    <property type="match status" value="1"/>
</dbReference>